<feature type="transmembrane region" description="Helical" evidence="2">
    <location>
        <begin position="261"/>
        <end position="283"/>
    </location>
</feature>
<evidence type="ECO:0000313" key="3">
    <source>
        <dbReference type="EMBL" id="KAF6760484.1"/>
    </source>
</evidence>
<proteinExistence type="predicted"/>
<feature type="transmembrane region" description="Helical" evidence="2">
    <location>
        <begin position="154"/>
        <end position="175"/>
    </location>
</feature>
<accession>A0A8H6I9R6</accession>
<feature type="transmembrane region" description="Helical" evidence="2">
    <location>
        <begin position="48"/>
        <end position="70"/>
    </location>
</feature>
<organism evidence="3 4">
    <name type="scientific">Ephemerocybe angulata</name>
    <dbReference type="NCBI Taxonomy" id="980116"/>
    <lineage>
        <taxon>Eukaryota</taxon>
        <taxon>Fungi</taxon>
        <taxon>Dikarya</taxon>
        <taxon>Basidiomycota</taxon>
        <taxon>Agaricomycotina</taxon>
        <taxon>Agaricomycetes</taxon>
        <taxon>Agaricomycetidae</taxon>
        <taxon>Agaricales</taxon>
        <taxon>Agaricineae</taxon>
        <taxon>Psathyrellaceae</taxon>
        <taxon>Ephemerocybe</taxon>
    </lineage>
</organism>
<keyword evidence="2" id="KW-0812">Transmembrane</keyword>
<feature type="region of interest" description="Disordered" evidence="1">
    <location>
        <begin position="337"/>
        <end position="365"/>
    </location>
</feature>
<feature type="transmembrane region" description="Helical" evidence="2">
    <location>
        <begin position="229"/>
        <end position="249"/>
    </location>
</feature>
<evidence type="ECO:0000256" key="2">
    <source>
        <dbReference type="SAM" id="Phobius"/>
    </source>
</evidence>
<dbReference type="AlphaFoldDB" id="A0A8H6I9R6"/>
<keyword evidence="4" id="KW-1185">Reference proteome</keyword>
<evidence type="ECO:0000313" key="4">
    <source>
        <dbReference type="Proteomes" id="UP000521943"/>
    </source>
</evidence>
<keyword evidence="2" id="KW-0472">Membrane</keyword>
<comment type="caution">
    <text evidence="3">The sequence shown here is derived from an EMBL/GenBank/DDBJ whole genome shotgun (WGS) entry which is preliminary data.</text>
</comment>
<feature type="transmembrane region" description="Helical" evidence="2">
    <location>
        <begin position="127"/>
        <end position="148"/>
    </location>
</feature>
<evidence type="ECO:0000256" key="1">
    <source>
        <dbReference type="SAM" id="MobiDB-lite"/>
    </source>
</evidence>
<feature type="transmembrane region" description="Helical" evidence="2">
    <location>
        <begin position="187"/>
        <end position="209"/>
    </location>
</feature>
<name>A0A8H6I9R6_9AGAR</name>
<reference evidence="3 4" key="1">
    <citation type="submission" date="2020-07" db="EMBL/GenBank/DDBJ databases">
        <title>Comparative genomics of pyrophilous fungi reveals a link between fire events and developmental genes.</title>
        <authorList>
            <consortium name="DOE Joint Genome Institute"/>
            <person name="Steindorff A.S."/>
            <person name="Carver A."/>
            <person name="Calhoun S."/>
            <person name="Stillman K."/>
            <person name="Liu H."/>
            <person name="Lipzen A."/>
            <person name="Pangilinan J."/>
            <person name="Labutti K."/>
            <person name="Bruns T.D."/>
            <person name="Grigoriev I.V."/>
        </authorList>
    </citation>
    <scope>NUCLEOTIDE SEQUENCE [LARGE SCALE GENOMIC DNA]</scope>
    <source>
        <strain evidence="3 4">CBS 144469</strain>
    </source>
</reference>
<feature type="transmembrane region" description="Helical" evidence="2">
    <location>
        <begin position="76"/>
        <end position="97"/>
    </location>
</feature>
<sequence length="365" mass="41370">MTNIEWEVGRSFLRREDEHPGWRLIPDRVRPEDLEPLMRFMQLSNTSFMIEVLLYGIHIVLFALCCFVLTSRQKRVQWFVLGCALALFALSTADVAYTIRCNTSDLPALFQPMDWGKVDKRVKPKPAMFVTNNFIADILLFHRCYVIWGRPKLLLVIALVCLTADTMWGWLMVGLSSSEAFRTLQPMYLWSVFALNVVVTAASVGRIYWVTVFASPQIERGMKKVYRTIMSAFVESAAVYTASILAYLVWSRKQPMGSSMVMLSVVQRLVAIMPTLMIVQVAFSHQAGPFPRDVENARGAEAPVTDSVILDTIITRGGPLDSSGSYPLGWAEQLDHLNRHDKDDERTSTPSKEDIIVEEVQKPQQ</sequence>
<dbReference type="OrthoDB" id="3039972at2759"/>
<gene>
    <name evidence="3" type="ORF">DFP72DRAFT_882308</name>
</gene>
<dbReference type="Proteomes" id="UP000521943">
    <property type="component" value="Unassembled WGS sequence"/>
</dbReference>
<protein>
    <submittedName>
        <fullName evidence="3">Uncharacterized protein</fullName>
    </submittedName>
</protein>
<dbReference type="EMBL" id="JACGCI010000012">
    <property type="protein sequence ID" value="KAF6760484.1"/>
    <property type="molecule type" value="Genomic_DNA"/>
</dbReference>
<keyword evidence="2" id="KW-1133">Transmembrane helix</keyword>